<proteinExistence type="predicted"/>
<evidence type="ECO:0000313" key="2">
    <source>
        <dbReference type="Proteomes" id="UP000198860"/>
    </source>
</evidence>
<sequence>MSEIKFWEGKEWQNHIEKLLKLHYPLGDYVPIPDKDGGDKGIEGFSRDGRCFQCYAAEEPLTIEELYNKQRRKISNDIKKFKNNQKELSSFFGPTKITRWIFVVPRHETNKIVAHAEKKLKK</sequence>
<accession>A0A1H0S8R7</accession>
<dbReference type="Proteomes" id="UP000198860">
    <property type="component" value="Unassembled WGS sequence"/>
</dbReference>
<gene>
    <name evidence="1" type="ORF">SAMN05421677_11768</name>
</gene>
<organism evidence="1 2">
    <name type="scientific">Halobacillus aidingensis</name>
    <dbReference type="NCBI Taxonomy" id="240303"/>
    <lineage>
        <taxon>Bacteria</taxon>
        <taxon>Bacillati</taxon>
        <taxon>Bacillota</taxon>
        <taxon>Bacilli</taxon>
        <taxon>Bacillales</taxon>
        <taxon>Bacillaceae</taxon>
        <taxon>Halobacillus</taxon>
    </lineage>
</organism>
<dbReference type="OrthoDB" id="2962756at2"/>
<dbReference type="AlphaFoldDB" id="A0A1H0S8R7"/>
<protein>
    <submittedName>
        <fullName evidence="1">Uncharacterized protein</fullName>
    </submittedName>
</protein>
<keyword evidence="2" id="KW-1185">Reference proteome</keyword>
<dbReference type="RefSeq" id="WP_089653887.1">
    <property type="nucleotide sequence ID" value="NZ_FNIZ01000017.1"/>
</dbReference>
<dbReference type="EMBL" id="FNIZ01000017">
    <property type="protein sequence ID" value="SDP38134.1"/>
    <property type="molecule type" value="Genomic_DNA"/>
</dbReference>
<evidence type="ECO:0000313" key="1">
    <source>
        <dbReference type="EMBL" id="SDP38134.1"/>
    </source>
</evidence>
<reference evidence="2" key="1">
    <citation type="submission" date="2016-10" db="EMBL/GenBank/DDBJ databases">
        <authorList>
            <person name="Varghese N."/>
            <person name="Submissions S."/>
        </authorList>
    </citation>
    <scope>NUCLEOTIDE SEQUENCE [LARGE SCALE GENOMIC DNA]</scope>
    <source>
        <strain evidence="2">CGMCC 1.3703</strain>
    </source>
</reference>
<name>A0A1H0S8R7_HALAD</name>